<dbReference type="STRING" id="641526.ADIWIN_0727"/>
<comment type="caution">
    <text evidence="2">The sequence shown here is derived from an EMBL/GenBank/DDBJ whole genome shotgun (WGS) entry which is preliminary data.</text>
</comment>
<dbReference type="Pfam" id="PF00570">
    <property type="entry name" value="HRDC"/>
    <property type="match status" value="1"/>
</dbReference>
<protein>
    <recommendedName>
        <fullName evidence="1">HRDC domain-containing protein</fullName>
    </recommendedName>
</protein>
<dbReference type="AlphaFoldDB" id="S7VV63"/>
<proteinExistence type="predicted"/>
<evidence type="ECO:0000313" key="2">
    <source>
        <dbReference type="EMBL" id="EPR74150.1"/>
    </source>
</evidence>
<reference evidence="2 3" key="1">
    <citation type="journal article" date="2013" name="Genome Announc.">
        <title>Draft Genome Sequence of Winogradskyella psychrotolerans RS-3T, Isolated from the Marine Transect of Kongsfjorden, Ny-Alesund, Svalbard, Arctic Ocean.</title>
        <authorList>
            <person name="Kumar Pinnaka A."/>
            <person name="Ara S."/>
            <person name="Singh A."/>
            <person name="Shivaji S."/>
        </authorList>
    </citation>
    <scope>NUCLEOTIDE SEQUENCE [LARGE SCALE GENOMIC DNA]</scope>
    <source>
        <strain evidence="2 3">RS-3</strain>
    </source>
</reference>
<dbReference type="SUPFAM" id="SSF47819">
    <property type="entry name" value="HRDC-like"/>
    <property type="match status" value="1"/>
</dbReference>
<keyword evidence="3" id="KW-1185">Reference proteome</keyword>
<gene>
    <name evidence="2" type="ORF">ADIWIN_0727</name>
</gene>
<accession>S7VV63</accession>
<organism evidence="2 3">
    <name type="scientific">Winogradskyella psychrotolerans RS-3</name>
    <dbReference type="NCBI Taxonomy" id="641526"/>
    <lineage>
        <taxon>Bacteria</taxon>
        <taxon>Pseudomonadati</taxon>
        <taxon>Bacteroidota</taxon>
        <taxon>Flavobacteriia</taxon>
        <taxon>Flavobacteriales</taxon>
        <taxon>Flavobacteriaceae</taxon>
        <taxon>Winogradskyella</taxon>
    </lineage>
</organism>
<dbReference type="eggNOG" id="COG0514">
    <property type="taxonomic scope" value="Bacteria"/>
</dbReference>
<sequence>MCEILPTSKTELAQIHGMGKTRVDKYGADILKVILEYCDENDIETSNDNSVFEELKPKK</sequence>
<dbReference type="GO" id="GO:0003676">
    <property type="term" value="F:nucleic acid binding"/>
    <property type="evidence" value="ECO:0007669"/>
    <property type="project" value="InterPro"/>
</dbReference>
<dbReference type="InterPro" id="IPR044876">
    <property type="entry name" value="HRDC_dom_sf"/>
</dbReference>
<evidence type="ECO:0000259" key="1">
    <source>
        <dbReference type="PROSITE" id="PS50967"/>
    </source>
</evidence>
<dbReference type="Proteomes" id="UP000014962">
    <property type="component" value="Unassembled WGS sequence"/>
</dbReference>
<name>S7VV63_9FLAO</name>
<dbReference type="InterPro" id="IPR002121">
    <property type="entry name" value="HRDC_dom"/>
</dbReference>
<dbReference type="EMBL" id="ATMR01000042">
    <property type="protein sequence ID" value="EPR74150.1"/>
    <property type="molecule type" value="Genomic_DNA"/>
</dbReference>
<dbReference type="Gene3D" id="1.10.150.80">
    <property type="entry name" value="HRDC domain"/>
    <property type="match status" value="1"/>
</dbReference>
<feature type="domain" description="HRDC" evidence="1">
    <location>
        <begin position="1"/>
        <end position="44"/>
    </location>
</feature>
<dbReference type="InterPro" id="IPR010997">
    <property type="entry name" value="HRDC-like_sf"/>
</dbReference>
<dbReference type="PROSITE" id="PS50967">
    <property type="entry name" value="HRDC"/>
    <property type="match status" value="1"/>
</dbReference>
<evidence type="ECO:0000313" key="3">
    <source>
        <dbReference type="Proteomes" id="UP000014962"/>
    </source>
</evidence>
<dbReference type="GO" id="GO:0000166">
    <property type="term" value="F:nucleotide binding"/>
    <property type="evidence" value="ECO:0007669"/>
    <property type="project" value="InterPro"/>
</dbReference>